<dbReference type="EMBL" id="BAAAYV010000003">
    <property type="protein sequence ID" value="GAA3649254.1"/>
    <property type="molecule type" value="Genomic_DNA"/>
</dbReference>
<comment type="caution">
    <text evidence="9">The sequence shown here is derived from an EMBL/GenBank/DDBJ whole genome shotgun (WGS) entry which is preliminary data.</text>
</comment>
<accession>A0ABP7B6C0</accession>
<evidence type="ECO:0000256" key="1">
    <source>
        <dbReference type="ARBA" id="ARBA00003041"/>
    </source>
</evidence>
<dbReference type="Pfam" id="PF02108">
    <property type="entry name" value="FliH"/>
    <property type="match status" value="1"/>
</dbReference>
<keyword evidence="3" id="KW-0813">Transport</keyword>
<dbReference type="Proteomes" id="UP001410795">
    <property type="component" value="Unassembled WGS sequence"/>
</dbReference>
<reference evidence="10" key="1">
    <citation type="journal article" date="2019" name="Int. J. Syst. Evol. Microbiol.">
        <title>The Global Catalogue of Microorganisms (GCM) 10K type strain sequencing project: providing services to taxonomists for standard genome sequencing and annotation.</title>
        <authorList>
            <consortium name="The Broad Institute Genomics Platform"/>
            <consortium name="The Broad Institute Genome Sequencing Center for Infectious Disease"/>
            <person name="Wu L."/>
            <person name="Ma J."/>
        </authorList>
    </citation>
    <scope>NUCLEOTIDE SEQUENCE [LARGE SCALE GENOMIC DNA]</scope>
    <source>
        <strain evidence="10">JCM 16546</strain>
    </source>
</reference>
<protein>
    <recommendedName>
        <fullName evidence="8">Flagellar assembly protein FliH/Type III secretion system HrpE domain-containing protein</fullName>
    </recommendedName>
</protein>
<dbReference type="InterPro" id="IPR051472">
    <property type="entry name" value="T3SS_Stator/FliH"/>
</dbReference>
<evidence type="ECO:0000256" key="4">
    <source>
        <dbReference type="ARBA" id="ARBA00022795"/>
    </source>
</evidence>
<comment type="similarity">
    <text evidence="2">Belongs to the FliH family.</text>
</comment>
<keyword evidence="6" id="KW-1006">Bacterial flagellum protein export</keyword>
<dbReference type="PANTHER" id="PTHR34982">
    <property type="entry name" value="YOP PROTEINS TRANSLOCATION PROTEIN L"/>
    <property type="match status" value="1"/>
</dbReference>
<evidence type="ECO:0000313" key="10">
    <source>
        <dbReference type="Proteomes" id="UP001410795"/>
    </source>
</evidence>
<proteinExistence type="inferred from homology"/>
<evidence type="ECO:0000313" key="9">
    <source>
        <dbReference type="EMBL" id="GAA3649254.1"/>
    </source>
</evidence>
<dbReference type="RefSeq" id="WP_221856297.1">
    <property type="nucleotide sequence ID" value="NZ_BAAAYV010000003.1"/>
</dbReference>
<keyword evidence="4" id="KW-1005">Bacterial flagellum biogenesis</keyword>
<keyword evidence="10" id="KW-1185">Reference proteome</keyword>
<gene>
    <name evidence="9" type="ORF">GCM10022202_06170</name>
</gene>
<dbReference type="PANTHER" id="PTHR34982:SF1">
    <property type="entry name" value="FLAGELLAR ASSEMBLY PROTEIN FLIH"/>
    <property type="match status" value="1"/>
</dbReference>
<evidence type="ECO:0000256" key="5">
    <source>
        <dbReference type="ARBA" id="ARBA00022927"/>
    </source>
</evidence>
<sequence length="217" mass="22516">MSTDPSAAVPPPARFAAAVFPRIAGRSPDADRELASARVRGYAAGHAEGMRAAAAAADLMREEAQRDREQERVAGERAIALSVGALEAAALSLAERERQLADAAQRTLERLAVDLAEVVVARELADGEDSARAALRRALAEAPPAEVREVRLSTADLETLRAQDAVPSGIALTADGSLSPGDAVVVVPDGSVDARIRAAFDRARAALGDRAGERGAP</sequence>
<keyword evidence="7" id="KW-0175">Coiled coil</keyword>
<evidence type="ECO:0000256" key="2">
    <source>
        <dbReference type="ARBA" id="ARBA00006602"/>
    </source>
</evidence>
<keyword evidence="5" id="KW-0653">Protein transport</keyword>
<feature type="domain" description="Flagellar assembly protein FliH/Type III secretion system HrpE" evidence="8">
    <location>
        <begin position="85"/>
        <end position="201"/>
    </location>
</feature>
<evidence type="ECO:0000256" key="6">
    <source>
        <dbReference type="ARBA" id="ARBA00023225"/>
    </source>
</evidence>
<comment type="function">
    <text evidence="1">Needed for flagellar regrowth and assembly.</text>
</comment>
<dbReference type="InterPro" id="IPR018035">
    <property type="entry name" value="Flagellar_FliH/T3SS_HrpE"/>
</dbReference>
<evidence type="ECO:0000259" key="8">
    <source>
        <dbReference type="Pfam" id="PF02108"/>
    </source>
</evidence>
<feature type="coiled-coil region" evidence="7">
    <location>
        <begin position="52"/>
        <end position="114"/>
    </location>
</feature>
<name>A0ABP7B6C0_9MICO</name>
<evidence type="ECO:0000256" key="3">
    <source>
        <dbReference type="ARBA" id="ARBA00022448"/>
    </source>
</evidence>
<evidence type="ECO:0000256" key="7">
    <source>
        <dbReference type="SAM" id="Coils"/>
    </source>
</evidence>
<organism evidence="9 10">
    <name type="scientific">Microbacterium marinilacus</name>
    <dbReference type="NCBI Taxonomy" id="415209"/>
    <lineage>
        <taxon>Bacteria</taxon>
        <taxon>Bacillati</taxon>
        <taxon>Actinomycetota</taxon>
        <taxon>Actinomycetes</taxon>
        <taxon>Micrococcales</taxon>
        <taxon>Microbacteriaceae</taxon>
        <taxon>Microbacterium</taxon>
    </lineage>
</organism>